<protein>
    <recommendedName>
        <fullName evidence="6">Translation initiation factor eIF2B subunit epsilon</fullName>
    </recommendedName>
    <alternativeName>
        <fullName evidence="7">eIF2B GDP-GTP exchange factor subunit epsilon</fullName>
    </alternativeName>
</protein>
<dbReference type="RefSeq" id="XP_001354523.3">
    <property type="nucleotide sequence ID" value="XM_001354487.4"/>
</dbReference>
<comment type="subcellular location">
    <subcellularLocation>
        <location evidence="1">Cytoplasm</location>
        <location evidence="1">Cytosol</location>
    </subcellularLocation>
</comment>
<dbReference type="PANTHER" id="PTHR45887:SF1">
    <property type="entry name" value="TRANSLATION INITIATION FACTOR EIF-2B SUBUNIT EPSILON"/>
    <property type="match status" value="1"/>
</dbReference>
<dbReference type="GO" id="GO:0005085">
    <property type="term" value="F:guanyl-nucleotide exchange factor activity"/>
    <property type="evidence" value="ECO:0007669"/>
    <property type="project" value="InterPro"/>
</dbReference>
<keyword evidence="5" id="KW-0648">Protein biosynthesis</keyword>
<organism evidence="10 11">
    <name type="scientific">Drosophila pseudoobscura pseudoobscura</name>
    <name type="common">Fruit fly</name>
    <dbReference type="NCBI Taxonomy" id="46245"/>
    <lineage>
        <taxon>Eukaryota</taxon>
        <taxon>Metazoa</taxon>
        <taxon>Ecdysozoa</taxon>
        <taxon>Arthropoda</taxon>
        <taxon>Hexapoda</taxon>
        <taxon>Insecta</taxon>
        <taxon>Pterygota</taxon>
        <taxon>Neoptera</taxon>
        <taxon>Endopterygota</taxon>
        <taxon>Diptera</taxon>
        <taxon>Brachycera</taxon>
        <taxon>Muscomorpha</taxon>
        <taxon>Ephydroidea</taxon>
        <taxon>Drosophilidae</taxon>
        <taxon>Drosophila</taxon>
        <taxon>Sophophora</taxon>
    </lineage>
</organism>
<proteinExistence type="inferred from homology"/>
<dbReference type="InterPro" id="IPR056764">
    <property type="entry name" value="LbH_EIF2B3/5"/>
</dbReference>
<keyword evidence="3" id="KW-0963">Cytoplasm</keyword>
<dbReference type="InterPro" id="IPR035543">
    <property type="entry name" value="eIF-2B_epsilon_N"/>
</dbReference>
<dbReference type="Proteomes" id="UP000001819">
    <property type="component" value="Chromosome X"/>
</dbReference>
<dbReference type="Pfam" id="PF25084">
    <property type="entry name" value="LbH_EIF2B"/>
    <property type="match status" value="1"/>
</dbReference>
<evidence type="ECO:0000256" key="8">
    <source>
        <dbReference type="ARBA" id="ARBA00046432"/>
    </source>
</evidence>
<dbReference type="FunCoup" id="A0A6I8UFA2">
    <property type="interactions" value="2435"/>
</dbReference>
<dbReference type="GO" id="GO:0003743">
    <property type="term" value="F:translation initiation factor activity"/>
    <property type="evidence" value="ECO:0007669"/>
    <property type="project" value="UniProtKB-KW"/>
</dbReference>
<dbReference type="GO" id="GO:0005829">
    <property type="term" value="C:cytosol"/>
    <property type="evidence" value="ECO:0007669"/>
    <property type="project" value="UniProtKB-SubCell"/>
</dbReference>
<evidence type="ECO:0000256" key="6">
    <source>
        <dbReference type="ARBA" id="ARBA00044144"/>
    </source>
</evidence>
<dbReference type="SUPFAM" id="SSF48371">
    <property type="entry name" value="ARM repeat"/>
    <property type="match status" value="1"/>
</dbReference>
<comment type="similarity">
    <text evidence="2">Belongs to the eIF-2B gamma/epsilon subunits family.</text>
</comment>
<dbReference type="SUPFAM" id="SSF51161">
    <property type="entry name" value="Trimeric LpxA-like enzymes"/>
    <property type="match status" value="1"/>
</dbReference>
<name>A0A6I8UFA2_DROPS</name>
<reference evidence="11" key="1">
    <citation type="submission" date="2025-08" db="UniProtKB">
        <authorList>
            <consortium name="RefSeq"/>
        </authorList>
    </citation>
    <scope>IDENTIFICATION</scope>
    <source>
        <strain evidence="11">MV-25-SWS-2005</strain>
        <tissue evidence="11">Whole body</tissue>
    </source>
</reference>
<dbReference type="FunFam" id="1.25.40.180:FF:000022">
    <property type="entry name" value="Translation initiation factor eIF-2B epsilon subunit"/>
    <property type="match status" value="1"/>
</dbReference>
<dbReference type="InParanoid" id="A0A6I8UFA2"/>
<dbReference type="FunFam" id="3.90.550.10:FF:000066">
    <property type="entry name" value="Translation initiation factor eIF-2B subunit epsilon"/>
    <property type="match status" value="1"/>
</dbReference>
<sequence length="678" mass="75830">MAQFEKEIVQAVLIADNNVWNFKPLSDEGSTALLPLVNVSMLDYALIALNRSGVEEVFVYASLYLQEIRDHIKAGIATYASWSFKMTVHMIGGEGCRCFGDAMRDLDAKALIRGNFILMGADTVTNADLRPVLDQHKRMAKFDKGTAATLVFKECAINARTGNELLIAVDKQNARLHYHQRLRMNHKEARYQIPLDVFLGNSCVALHHNLLDPQIAIGSPSMLSLFSDNFDFQTRDDFVRGLLINEELLDSRIYVALLPAAQYAHKVNNWPSYQLVSRDIINRWAYPLVPDMGVYKLHQQYVFHKDNIYKSHEAHVSKVALRENVVIQAGSHVEAGTVISDTVIGENCRIGKNCQLSNVFLMANVTIQDNCRLEHCVVGSSAVIEADCDISAGCVVGAKCVLPRKTKLAKTLVTSSPSTQRRAEQEQEQDYEAVELEAIGPQAYIVSDITTGDPDDSDDEELLPQQTLCIPKMGDLMAPLDDISYCSDVSDDDDEGSRAVTPLPDDTNIFLSEVIDSLSRGFREKSNPDFLILEINSSRYAYNMSLKEVNFNVVKAVFGMQCIVEPANNNVLVAISAAFKQLGPVVSNYIKSEEAMLDCLKALEDVYEENPLVQEKISQIVHYLYDKDFVSEDAIQAWYAQLGGQEHAQLRQSLVKLVDWLNQSSEEDDNDEEEDFSE</sequence>
<dbReference type="AlphaFoldDB" id="A0A6I8UFA2"/>
<evidence type="ECO:0000256" key="1">
    <source>
        <dbReference type="ARBA" id="ARBA00004514"/>
    </source>
</evidence>
<dbReference type="GO" id="GO:0031369">
    <property type="term" value="F:translation initiation factor binding"/>
    <property type="evidence" value="ECO:0007669"/>
    <property type="project" value="InterPro"/>
</dbReference>
<dbReference type="SMART" id="SM00515">
    <property type="entry name" value="eIF5C"/>
    <property type="match status" value="1"/>
</dbReference>
<evidence type="ECO:0000313" key="10">
    <source>
        <dbReference type="Proteomes" id="UP000001819"/>
    </source>
</evidence>
<dbReference type="InterPro" id="IPR003307">
    <property type="entry name" value="W2_domain"/>
</dbReference>
<keyword evidence="4 11" id="KW-0396">Initiation factor</keyword>
<evidence type="ECO:0000256" key="4">
    <source>
        <dbReference type="ARBA" id="ARBA00022540"/>
    </source>
</evidence>
<dbReference type="Gene3D" id="1.25.40.180">
    <property type="match status" value="1"/>
</dbReference>
<evidence type="ECO:0000259" key="9">
    <source>
        <dbReference type="PROSITE" id="PS51363"/>
    </source>
</evidence>
<evidence type="ECO:0000256" key="2">
    <source>
        <dbReference type="ARBA" id="ARBA00007878"/>
    </source>
</evidence>
<dbReference type="InterPro" id="IPR051956">
    <property type="entry name" value="eIF2B_epsilon"/>
</dbReference>
<evidence type="ECO:0000256" key="7">
    <source>
        <dbReference type="ARBA" id="ARBA00044345"/>
    </source>
</evidence>
<dbReference type="Gene3D" id="3.90.550.10">
    <property type="entry name" value="Spore Coat Polysaccharide Biosynthesis Protein SpsA, Chain A"/>
    <property type="match status" value="1"/>
</dbReference>
<evidence type="ECO:0000256" key="5">
    <source>
        <dbReference type="ARBA" id="ARBA00022917"/>
    </source>
</evidence>
<dbReference type="CDD" id="cd04197">
    <property type="entry name" value="eIF-2B_epsilon_N"/>
    <property type="match status" value="1"/>
</dbReference>
<dbReference type="InterPro" id="IPR044123">
    <property type="entry name" value="W2_eIF2B_epsilon"/>
</dbReference>
<dbReference type="InterPro" id="IPR016024">
    <property type="entry name" value="ARM-type_fold"/>
</dbReference>
<evidence type="ECO:0000256" key="3">
    <source>
        <dbReference type="ARBA" id="ARBA00022490"/>
    </source>
</evidence>
<dbReference type="PROSITE" id="PS51363">
    <property type="entry name" value="W2"/>
    <property type="match status" value="1"/>
</dbReference>
<dbReference type="PANTHER" id="PTHR45887">
    <property type="entry name" value="TRANSLATION INITIATION FACTOR EIF-2B SUBUNIT EPSILON"/>
    <property type="match status" value="1"/>
</dbReference>
<evidence type="ECO:0000313" key="11">
    <source>
        <dbReference type="RefSeq" id="XP_001354523.3"/>
    </source>
</evidence>
<dbReference type="KEGG" id="dpo:4814587"/>
<comment type="subunit">
    <text evidence="8">Component of the translation initiation factor 2B (eIF2B) complex which is a heterodecamer of two sets of five different subunits: alpha, beta, gamma, delta and epsilon. Subunits alpha, beta and delta comprise a regulatory subcomplex and subunits epsilon and gamma comprise a catalytic subcomplex. Within the complex, the hexameric regulatory complex resides at the center, with the two heterodimeric catalytic subcomplexes bound on opposite sides.</text>
</comment>
<dbReference type="Gene3D" id="2.160.10.10">
    <property type="entry name" value="Hexapeptide repeat proteins"/>
    <property type="match status" value="1"/>
</dbReference>
<dbReference type="InterPro" id="IPR029044">
    <property type="entry name" value="Nucleotide-diphossugar_trans"/>
</dbReference>
<dbReference type="Pfam" id="PF02020">
    <property type="entry name" value="W2"/>
    <property type="match status" value="1"/>
</dbReference>
<accession>A0A6I8UFA2</accession>
<dbReference type="InterPro" id="IPR011004">
    <property type="entry name" value="Trimer_LpxA-like_sf"/>
</dbReference>
<dbReference type="GO" id="GO:0005851">
    <property type="term" value="C:eukaryotic translation initiation factor 2B complex"/>
    <property type="evidence" value="ECO:0007669"/>
    <property type="project" value="TreeGrafter"/>
</dbReference>
<dbReference type="ExpressionAtlas" id="A0A6I8UFA2">
    <property type="expression patterns" value="baseline"/>
</dbReference>
<gene>
    <name evidence="11" type="primary">eIF2Bepsilon</name>
</gene>
<feature type="domain" description="W2" evidence="9">
    <location>
        <begin position="504"/>
        <end position="671"/>
    </location>
</feature>
<keyword evidence="10" id="KW-1185">Reference proteome</keyword>
<dbReference type="SUPFAM" id="SSF53448">
    <property type="entry name" value="Nucleotide-diphospho-sugar transferases"/>
    <property type="match status" value="1"/>
</dbReference>
<dbReference type="CDD" id="cd11558">
    <property type="entry name" value="W2_eIF2B_epsilon"/>
    <property type="match status" value="1"/>
</dbReference>